<evidence type="ECO:0000259" key="1">
    <source>
        <dbReference type="Pfam" id="PF00148"/>
    </source>
</evidence>
<name>A0A1M6V9N8_9BACT</name>
<dbReference type="Pfam" id="PF00148">
    <property type="entry name" value="Oxidored_nitro"/>
    <property type="match status" value="1"/>
</dbReference>
<dbReference type="CDD" id="cd00316">
    <property type="entry name" value="Oxidoreductase_nitrogenase"/>
    <property type="match status" value="1"/>
</dbReference>
<dbReference type="GO" id="GO:0016491">
    <property type="term" value="F:oxidoreductase activity"/>
    <property type="evidence" value="ECO:0007669"/>
    <property type="project" value="InterPro"/>
</dbReference>
<feature type="domain" description="Nitrogenase/oxidoreductase component 1" evidence="1">
    <location>
        <begin position="14"/>
        <end position="425"/>
    </location>
</feature>
<dbReference type="RefSeq" id="WP_073478104.1">
    <property type="nucleotide sequence ID" value="NZ_FQZU01000033.1"/>
</dbReference>
<evidence type="ECO:0000313" key="3">
    <source>
        <dbReference type="Proteomes" id="UP000183994"/>
    </source>
</evidence>
<proteinExistence type="predicted"/>
<evidence type="ECO:0000313" key="2">
    <source>
        <dbReference type="EMBL" id="SHK78200.1"/>
    </source>
</evidence>
<dbReference type="EMBL" id="FQZU01000033">
    <property type="protein sequence ID" value="SHK78200.1"/>
    <property type="molecule type" value="Genomic_DNA"/>
</dbReference>
<dbReference type="PANTHER" id="PTHR42956">
    <property type="entry name" value="NITROGENASE IRON-MOLYBDENUM COFACTOR BIOSYNTHESIS PROTEIN NIFE"/>
    <property type="match status" value="1"/>
</dbReference>
<dbReference type="Proteomes" id="UP000183994">
    <property type="component" value="Unassembled WGS sequence"/>
</dbReference>
<dbReference type="InterPro" id="IPR000510">
    <property type="entry name" value="Nase/OxRdtase_comp1"/>
</dbReference>
<dbReference type="STRING" id="1121393.SAMN02745216_04080"/>
<dbReference type="SUPFAM" id="SSF53807">
    <property type="entry name" value="Helical backbone' metal receptor"/>
    <property type="match status" value="1"/>
</dbReference>
<organism evidence="2 3">
    <name type="scientific">Desulfatibacillum alkenivorans DSM 16219</name>
    <dbReference type="NCBI Taxonomy" id="1121393"/>
    <lineage>
        <taxon>Bacteria</taxon>
        <taxon>Pseudomonadati</taxon>
        <taxon>Thermodesulfobacteriota</taxon>
        <taxon>Desulfobacteria</taxon>
        <taxon>Desulfobacterales</taxon>
        <taxon>Desulfatibacillaceae</taxon>
        <taxon>Desulfatibacillum</taxon>
    </lineage>
</organism>
<accession>A0A1M6V9N8</accession>
<gene>
    <name evidence="2" type="ORF">SAMN02745216_04080</name>
</gene>
<dbReference type="InterPro" id="IPR049939">
    <property type="entry name" value="NifE-like"/>
</dbReference>
<keyword evidence="3" id="KW-1185">Reference proteome</keyword>
<reference evidence="3" key="1">
    <citation type="submission" date="2016-11" db="EMBL/GenBank/DDBJ databases">
        <authorList>
            <person name="Varghese N."/>
            <person name="Submissions S."/>
        </authorList>
    </citation>
    <scope>NUCLEOTIDE SEQUENCE [LARGE SCALE GENOMIC DNA]</scope>
    <source>
        <strain evidence="3">DSM 16219</strain>
    </source>
</reference>
<dbReference type="AlphaFoldDB" id="A0A1M6V9N8"/>
<dbReference type="PANTHER" id="PTHR42956:SF1">
    <property type="entry name" value="NITROGENASE IRON-MOLYBDENUM COFACTOR BIOSYNTHESIS PROTEIN NIFE"/>
    <property type="match status" value="1"/>
</dbReference>
<dbReference type="Gene3D" id="3.40.50.1980">
    <property type="entry name" value="Nitrogenase molybdenum iron protein domain"/>
    <property type="match status" value="2"/>
</dbReference>
<protein>
    <submittedName>
        <fullName evidence="2">Nitrogenase molybdenum-iron protein, alpha and beta chains</fullName>
    </submittedName>
</protein>
<sequence>MKNANACLPPDSLTGAIMAMEGIRDAAVLLNGPTGCKFYHGAVVEGQLPRESSFDPLQFLEEFYFGQPRVPATYLDGDDYVFGASAKLERILPTVAAKGHALIAVVNSPGAALIGDDLNRFIQAANLDIPCVALESTGYSGTMEEGFQEAVIQTLRTLKPQPTAEKPCTVNLLGISIFQKHWEGNIAELTRLLALCGVNVGAVVCAGSSFEEIMEMGNSQCNVMVHEELGGRIAEWCESRLGLPAMRPVNGAPIGFDQTEEWVRGVCRAVGASPRPAVEAIDQARVRGVTYIQRLNSLTGLPKGATFAVRAPASIALPLTQWLHDYLGMAPAAVDLTDADSLLIPEMKEILTRANALDALGVTDFSGVDMIFADGAALAQISNPDGMMTGVEIALPTMGYIDVVHKCLLGAQGSLHLIEWIVNALRDC</sequence>